<keyword evidence="2" id="KW-1185">Reference proteome</keyword>
<dbReference type="RefSeq" id="WP_179619138.1">
    <property type="nucleotide sequence ID" value="NZ_JACCBW010000002.1"/>
</dbReference>
<evidence type="ECO:0000313" key="1">
    <source>
        <dbReference type="EMBL" id="NYE36462.1"/>
    </source>
</evidence>
<sequence length="94" mass="9843">MTIILNPEAVRVGWQYGDNAHAEVQDAIGRTAEAAGHDMADLAATLTDAAGDMDGVLRVVLGVIAEHHVNTEQCIADFEASDGNSAGEFHGLAR</sequence>
<protein>
    <submittedName>
        <fullName evidence="1">Uncharacterized protein</fullName>
    </submittedName>
</protein>
<reference evidence="1 2" key="2">
    <citation type="submission" date="2020-08" db="EMBL/GenBank/DDBJ databases">
        <title>The Agave Microbiome: Exploring the role of microbial communities in plant adaptations to desert environments.</title>
        <authorList>
            <person name="Partida-Martinez L.P."/>
        </authorList>
    </citation>
    <scope>NUCLEOTIDE SEQUENCE [LARGE SCALE GENOMIC DNA]</scope>
    <source>
        <strain evidence="1 2">AT2.17</strain>
    </source>
</reference>
<comment type="caution">
    <text evidence="1">The sequence shown here is derived from an EMBL/GenBank/DDBJ whole genome shotgun (WGS) entry which is preliminary data.</text>
</comment>
<name>A0A7Y9KSI9_9ACTN</name>
<gene>
    <name evidence="1" type="ORF">F4692_001595</name>
</gene>
<accession>A0A7Y9KSI9</accession>
<dbReference type="EMBL" id="JACCBW010000002">
    <property type="protein sequence ID" value="NYE36462.1"/>
    <property type="molecule type" value="Genomic_DNA"/>
</dbReference>
<dbReference type="Proteomes" id="UP000549911">
    <property type="component" value="Unassembled WGS sequence"/>
</dbReference>
<proteinExistence type="predicted"/>
<dbReference type="AlphaFoldDB" id="A0A7Y9KSI9"/>
<organism evidence="1 2">
    <name type="scientific">Nocardioides cavernae</name>
    <dbReference type="NCBI Taxonomy" id="1921566"/>
    <lineage>
        <taxon>Bacteria</taxon>
        <taxon>Bacillati</taxon>
        <taxon>Actinomycetota</taxon>
        <taxon>Actinomycetes</taxon>
        <taxon>Propionibacteriales</taxon>
        <taxon>Nocardioidaceae</taxon>
        <taxon>Nocardioides</taxon>
    </lineage>
</organism>
<reference evidence="1 2" key="1">
    <citation type="submission" date="2020-07" db="EMBL/GenBank/DDBJ databases">
        <authorList>
            <person name="Partida-Martinez L."/>
            <person name="Huntemann M."/>
            <person name="Clum A."/>
            <person name="Wang J."/>
            <person name="Palaniappan K."/>
            <person name="Ritter S."/>
            <person name="Chen I.-M."/>
            <person name="Stamatis D."/>
            <person name="Reddy T."/>
            <person name="O'Malley R."/>
            <person name="Daum C."/>
            <person name="Shapiro N."/>
            <person name="Ivanova N."/>
            <person name="Kyrpides N."/>
            <person name="Woyke T."/>
        </authorList>
    </citation>
    <scope>NUCLEOTIDE SEQUENCE [LARGE SCALE GENOMIC DNA]</scope>
    <source>
        <strain evidence="1 2">AT2.17</strain>
    </source>
</reference>
<evidence type="ECO:0000313" key="2">
    <source>
        <dbReference type="Proteomes" id="UP000549911"/>
    </source>
</evidence>